<dbReference type="AlphaFoldDB" id="A0AAV4RD69"/>
<keyword evidence="2" id="KW-1185">Reference proteome</keyword>
<gene>
    <name evidence="1" type="ORF">CEXT_311001</name>
</gene>
<name>A0AAV4RD69_CAEEX</name>
<evidence type="ECO:0000313" key="2">
    <source>
        <dbReference type="Proteomes" id="UP001054945"/>
    </source>
</evidence>
<proteinExistence type="predicted"/>
<evidence type="ECO:0000313" key="1">
    <source>
        <dbReference type="EMBL" id="GIY18407.1"/>
    </source>
</evidence>
<comment type="caution">
    <text evidence="1">The sequence shown here is derived from an EMBL/GenBank/DDBJ whole genome shotgun (WGS) entry which is preliminary data.</text>
</comment>
<dbReference type="EMBL" id="BPLR01007621">
    <property type="protein sequence ID" value="GIY18407.1"/>
    <property type="molecule type" value="Genomic_DNA"/>
</dbReference>
<reference evidence="1 2" key="1">
    <citation type="submission" date="2021-06" db="EMBL/GenBank/DDBJ databases">
        <title>Caerostris extrusa draft genome.</title>
        <authorList>
            <person name="Kono N."/>
            <person name="Arakawa K."/>
        </authorList>
    </citation>
    <scope>NUCLEOTIDE SEQUENCE [LARGE SCALE GENOMIC DNA]</scope>
</reference>
<protein>
    <submittedName>
        <fullName evidence="1">Uncharacterized protein</fullName>
    </submittedName>
</protein>
<sequence>MPSGSLSLSLSVALMHEGINSSAQETGSPMMRKALTLLGRVSHTERQPFTSFEKERTLYNCSNFLNLCSCLNQLCTREVWEIRTHSNAVVVLTLNEEGELITNK</sequence>
<accession>A0AAV4RD69</accession>
<dbReference type="Proteomes" id="UP001054945">
    <property type="component" value="Unassembled WGS sequence"/>
</dbReference>
<organism evidence="1 2">
    <name type="scientific">Caerostris extrusa</name>
    <name type="common">Bark spider</name>
    <name type="synonym">Caerostris bankana</name>
    <dbReference type="NCBI Taxonomy" id="172846"/>
    <lineage>
        <taxon>Eukaryota</taxon>
        <taxon>Metazoa</taxon>
        <taxon>Ecdysozoa</taxon>
        <taxon>Arthropoda</taxon>
        <taxon>Chelicerata</taxon>
        <taxon>Arachnida</taxon>
        <taxon>Araneae</taxon>
        <taxon>Araneomorphae</taxon>
        <taxon>Entelegynae</taxon>
        <taxon>Araneoidea</taxon>
        <taxon>Araneidae</taxon>
        <taxon>Caerostris</taxon>
    </lineage>
</organism>